<evidence type="ECO:0008006" key="5">
    <source>
        <dbReference type="Google" id="ProtNLM"/>
    </source>
</evidence>
<evidence type="ECO:0000313" key="3">
    <source>
        <dbReference type="EMBL" id="MFD2116393.1"/>
    </source>
</evidence>
<protein>
    <recommendedName>
        <fullName evidence="5">Tetratricopeptide repeat protein</fullName>
    </recommendedName>
</protein>
<name>A0ABW4YL35_9BACL</name>
<accession>A0ABW4YL35</accession>
<evidence type="ECO:0000256" key="1">
    <source>
        <dbReference type="SAM" id="Coils"/>
    </source>
</evidence>
<sequence length="182" mass="20848">MYKKLGLLFIVLSILLTACSNEKEANNLKIQADELYDNHQLESSIEVYEKALSLHENTEVRTQMQKAKKELIAVNEAQSIIKDLENHLAKLLQAGNDTKLLEHVKDIQLSFNELIKINSPKGTTISNFVSALNNNNDYKNFEFRTTIVMTSLQFGKGDVDIYEYSELIKEILKKTSFLDVYQ</sequence>
<feature type="chain" id="PRO_5046754861" description="Tetratricopeptide repeat protein" evidence="2">
    <location>
        <begin position="21"/>
        <end position="182"/>
    </location>
</feature>
<dbReference type="RefSeq" id="WP_377772513.1">
    <property type="nucleotide sequence ID" value="NZ_JBHUHO010000030.1"/>
</dbReference>
<keyword evidence="2" id="KW-0732">Signal</keyword>
<keyword evidence="4" id="KW-1185">Reference proteome</keyword>
<dbReference type="EMBL" id="JBHUHO010000030">
    <property type="protein sequence ID" value="MFD2116393.1"/>
    <property type="molecule type" value="Genomic_DNA"/>
</dbReference>
<feature type="signal peptide" evidence="2">
    <location>
        <begin position="1"/>
        <end position="20"/>
    </location>
</feature>
<dbReference type="Proteomes" id="UP001597362">
    <property type="component" value="Unassembled WGS sequence"/>
</dbReference>
<reference evidence="4" key="1">
    <citation type="journal article" date="2019" name="Int. J. Syst. Evol. Microbiol.">
        <title>The Global Catalogue of Microorganisms (GCM) 10K type strain sequencing project: providing services to taxonomists for standard genome sequencing and annotation.</title>
        <authorList>
            <consortium name="The Broad Institute Genomics Platform"/>
            <consortium name="The Broad Institute Genome Sequencing Center for Infectious Disease"/>
            <person name="Wu L."/>
            <person name="Ma J."/>
        </authorList>
    </citation>
    <scope>NUCLEOTIDE SEQUENCE [LARGE SCALE GENOMIC DNA]</scope>
    <source>
        <strain evidence="4">GH52</strain>
    </source>
</reference>
<keyword evidence="1" id="KW-0175">Coiled coil</keyword>
<evidence type="ECO:0000256" key="2">
    <source>
        <dbReference type="SAM" id="SignalP"/>
    </source>
</evidence>
<gene>
    <name evidence="3" type="ORF">ACFSJH_11735</name>
</gene>
<proteinExistence type="predicted"/>
<organism evidence="3 4">
    <name type="scientific">Paenibacillus yanchengensis</name>
    <dbReference type="NCBI Taxonomy" id="2035833"/>
    <lineage>
        <taxon>Bacteria</taxon>
        <taxon>Bacillati</taxon>
        <taxon>Bacillota</taxon>
        <taxon>Bacilli</taxon>
        <taxon>Bacillales</taxon>
        <taxon>Paenibacillaceae</taxon>
        <taxon>Paenibacillus</taxon>
    </lineage>
</organism>
<evidence type="ECO:0000313" key="4">
    <source>
        <dbReference type="Proteomes" id="UP001597362"/>
    </source>
</evidence>
<feature type="coiled-coil region" evidence="1">
    <location>
        <begin position="38"/>
        <end position="94"/>
    </location>
</feature>
<dbReference type="PROSITE" id="PS51257">
    <property type="entry name" value="PROKAR_LIPOPROTEIN"/>
    <property type="match status" value="1"/>
</dbReference>
<comment type="caution">
    <text evidence="3">The sequence shown here is derived from an EMBL/GenBank/DDBJ whole genome shotgun (WGS) entry which is preliminary data.</text>
</comment>